<sequence>MSDFSEFEMEGEILEEQDSGVWLSIGDLMSGLLMFFALLFVTTQLQLHHKYEDVQRLEGELQAKTKEVDVLKTELEAKIEELDKYQKAFQDLPLILLAQLDNQMGGSDLSVDPKTGDVSIGDRILFDLGSAELKPEGKAFLQQFIPAYSQIIFSTNDFRSMITRVIIEGHTSSDGDESSNMELSLRRALSVTDYISSQMSFPNQENFTTKILAAGRGEIDAEKTTDNPSDRKVVFRFQLKPPDWQQLLEPTKPAP</sequence>
<keyword evidence="2" id="KW-0175">Coiled coil</keyword>
<dbReference type="InterPro" id="IPR050330">
    <property type="entry name" value="Bact_OuterMem_StrucFunc"/>
</dbReference>
<reference evidence="5 6" key="1">
    <citation type="journal article" date="2022" name="Front. Microbiol.">
        <title>High genomic differentiation and limited gene flow indicate recent cryptic speciation within the genus Laspinema (cyanobacteria).</title>
        <authorList>
            <person name="Stanojkovic A."/>
            <person name="Skoupy S."/>
            <person name="Skaloud P."/>
            <person name="Dvorak P."/>
        </authorList>
    </citation>
    <scope>NUCLEOTIDE SEQUENCE [LARGE SCALE GENOMIC DNA]</scope>
    <source>
        <strain evidence="5 6">D2a</strain>
    </source>
</reference>
<protein>
    <submittedName>
        <fullName evidence="5">OmpA family protein</fullName>
    </submittedName>
</protein>
<dbReference type="Pfam" id="PF00691">
    <property type="entry name" value="OmpA"/>
    <property type="match status" value="1"/>
</dbReference>
<dbReference type="InterPro" id="IPR036737">
    <property type="entry name" value="OmpA-like_sf"/>
</dbReference>
<feature type="domain" description="OmpA-like" evidence="4">
    <location>
        <begin position="113"/>
        <end position="241"/>
    </location>
</feature>
<dbReference type="Proteomes" id="UP001525890">
    <property type="component" value="Unassembled WGS sequence"/>
</dbReference>
<proteinExistence type="predicted"/>
<name>A0ABT2MU54_9CYAN</name>
<keyword evidence="3" id="KW-1133">Transmembrane helix</keyword>
<dbReference type="SUPFAM" id="SSF103088">
    <property type="entry name" value="OmpA-like"/>
    <property type="match status" value="1"/>
</dbReference>
<dbReference type="CDD" id="cd07185">
    <property type="entry name" value="OmpA_C-like"/>
    <property type="match status" value="1"/>
</dbReference>
<evidence type="ECO:0000256" key="3">
    <source>
        <dbReference type="SAM" id="Phobius"/>
    </source>
</evidence>
<dbReference type="PROSITE" id="PS51123">
    <property type="entry name" value="OMPA_2"/>
    <property type="match status" value="1"/>
</dbReference>
<dbReference type="Gene3D" id="3.30.1330.60">
    <property type="entry name" value="OmpA-like domain"/>
    <property type="match status" value="1"/>
</dbReference>
<dbReference type="EMBL" id="JAMXFF010000026">
    <property type="protein sequence ID" value="MCT7968042.1"/>
    <property type="molecule type" value="Genomic_DNA"/>
</dbReference>
<keyword evidence="6" id="KW-1185">Reference proteome</keyword>
<feature type="transmembrane region" description="Helical" evidence="3">
    <location>
        <begin position="20"/>
        <end position="41"/>
    </location>
</feature>
<keyword evidence="1 3" id="KW-0472">Membrane</keyword>
<evidence type="ECO:0000256" key="2">
    <source>
        <dbReference type="SAM" id="Coils"/>
    </source>
</evidence>
<evidence type="ECO:0000313" key="6">
    <source>
        <dbReference type="Proteomes" id="UP001525890"/>
    </source>
</evidence>
<dbReference type="PANTHER" id="PTHR30329:SF21">
    <property type="entry name" value="LIPOPROTEIN YIAD-RELATED"/>
    <property type="match status" value="1"/>
</dbReference>
<dbReference type="InterPro" id="IPR006665">
    <property type="entry name" value="OmpA-like"/>
</dbReference>
<feature type="coiled-coil region" evidence="2">
    <location>
        <begin position="54"/>
        <end position="88"/>
    </location>
</feature>
<accession>A0ABT2MU54</accession>
<comment type="caution">
    <text evidence="5">The sequence shown here is derived from an EMBL/GenBank/DDBJ whole genome shotgun (WGS) entry which is preliminary data.</text>
</comment>
<dbReference type="RefSeq" id="WP_261200522.1">
    <property type="nucleotide sequence ID" value="NZ_JAMXFF010000026.1"/>
</dbReference>
<organism evidence="5 6">
    <name type="scientific">Laspinema palackyanum D2a</name>
    <dbReference type="NCBI Taxonomy" id="2953684"/>
    <lineage>
        <taxon>Bacteria</taxon>
        <taxon>Bacillati</taxon>
        <taxon>Cyanobacteriota</taxon>
        <taxon>Cyanophyceae</taxon>
        <taxon>Oscillatoriophycideae</taxon>
        <taxon>Oscillatoriales</taxon>
        <taxon>Laspinemataceae</taxon>
        <taxon>Laspinema</taxon>
        <taxon>Laspinema palackyanum</taxon>
    </lineage>
</organism>
<keyword evidence="3" id="KW-0812">Transmembrane</keyword>
<evidence type="ECO:0000313" key="5">
    <source>
        <dbReference type="EMBL" id="MCT7968042.1"/>
    </source>
</evidence>
<gene>
    <name evidence="5" type="ORF">NG799_17155</name>
</gene>
<evidence type="ECO:0000259" key="4">
    <source>
        <dbReference type="PROSITE" id="PS51123"/>
    </source>
</evidence>
<dbReference type="PANTHER" id="PTHR30329">
    <property type="entry name" value="STATOR ELEMENT OF FLAGELLAR MOTOR COMPLEX"/>
    <property type="match status" value="1"/>
</dbReference>
<evidence type="ECO:0000256" key="1">
    <source>
        <dbReference type="PROSITE-ProRule" id="PRU00473"/>
    </source>
</evidence>